<organism evidence="1 2">
    <name type="scientific">Streptococcus oricebi</name>
    <dbReference type="NCBI Taxonomy" id="1547447"/>
    <lineage>
        <taxon>Bacteria</taxon>
        <taxon>Bacillati</taxon>
        <taxon>Bacillota</taxon>
        <taxon>Bacilli</taxon>
        <taxon>Lactobacillales</taxon>
        <taxon>Streptococcaceae</taxon>
        <taxon>Streptococcus</taxon>
    </lineage>
</organism>
<dbReference type="RefSeq" id="WP_209628692.1">
    <property type="nucleotide sequence ID" value="NZ_PRDG01000005.1"/>
</dbReference>
<dbReference type="Pfam" id="PF13780">
    <property type="entry name" value="DUF4176"/>
    <property type="match status" value="1"/>
</dbReference>
<dbReference type="Proteomes" id="UP001519296">
    <property type="component" value="Unassembled WGS sequence"/>
</dbReference>
<dbReference type="InterPro" id="IPR025233">
    <property type="entry name" value="DUF4176"/>
</dbReference>
<evidence type="ECO:0000313" key="2">
    <source>
        <dbReference type="Proteomes" id="UP001519296"/>
    </source>
</evidence>
<comment type="caution">
    <text evidence="1">The sequence shown here is derived from an EMBL/GenBank/DDBJ whole genome shotgun (WGS) entry which is preliminary data.</text>
</comment>
<proteinExistence type="predicted"/>
<evidence type="ECO:0008006" key="3">
    <source>
        <dbReference type="Google" id="ProtNLM"/>
    </source>
</evidence>
<evidence type="ECO:0000313" key="1">
    <source>
        <dbReference type="EMBL" id="MBP2624065.1"/>
    </source>
</evidence>
<accession>A0ABS5B5N8</accession>
<name>A0ABS5B5N8_9STRE</name>
<reference evidence="1 2" key="1">
    <citation type="submission" date="2018-02" db="EMBL/GenBank/DDBJ databases">
        <title>Draft genome sequence of Streptococcus oricebi CCUG 70868T type strain.</title>
        <authorList>
            <person name="Mendez V."/>
            <person name="Salva-Serra F."/>
            <person name="Jaen-Luchoro D."/>
            <person name="Gonzales-Siles L."/>
            <person name="Karlsson R."/>
            <person name="Engstrom-Jakobsson H."/>
            <person name="Busquets A."/>
            <person name="Gomila M."/>
            <person name="Pineiro-Iglesias B."/>
            <person name="Bennasar-Figueras A."/>
            <person name="Seeger M."/>
            <person name="Moore E."/>
        </authorList>
    </citation>
    <scope>NUCLEOTIDE SEQUENCE [LARGE SCALE GENOMIC DNA]</scope>
    <source>
        <strain evidence="1 2">CCUG 70868</strain>
    </source>
</reference>
<dbReference type="EMBL" id="PRDG01000005">
    <property type="protein sequence ID" value="MBP2624065.1"/>
    <property type="molecule type" value="Genomic_DNA"/>
</dbReference>
<gene>
    <name evidence="1" type="ORF">C4K46_08970</name>
</gene>
<keyword evidence="2" id="KW-1185">Reference proteome</keyword>
<protein>
    <recommendedName>
        <fullName evidence="3">DUF4176 domain-containing protein</fullName>
    </recommendedName>
</protein>
<sequence>MIKVDNLLPVGTVVKVKGSDDNFVIASELPLAELNGEKGYFDFGAASLPSGFTGENFLFFNKEDVTEIVFLGYVDLAFQELLQKYDKVIAEKGYRKFTVAEFNEKAAQSGKKTD</sequence>